<dbReference type="RefSeq" id="WP_064467821.1">
    <property type="nucleotide sequence ID" value="NZ_LDJR01000028.1"/>
</dbReference>
<dbReference type="PATRIC" id="fig|217031.6.peg.1373"/>
<dbReference type="AlphaFoldDB" id="A0A178A1F7"/>
<evidence type="ECO:0000313" key="4">
    <source>
        <dbReference type="Proteomes" id="UP000077881"/>
    </source>
</evidence>
<feature type="compositionally biased region" description="Polar residues" evidence="1">
    <location>
        <begin position="335"/>
        <end position="347"/>
    </location>
</feature>
<sequence length="377" mass="43043">MPSHSSNFIGYLGCSFIPLGIGLLIFLISIGQFGVGIVLLIIFLVISIAFMARASEIEDANRERFKNYIASFRPKRKSFKETEVVSPDSLLTRIALDEQEKLLCIWLPFDMNKPIKEMSFDVLEYDFNNVSDVKMIINDQIAQNKEPEKISTLKLEISVPEKTHTLVFFDSTFESVHTQLTRGTSRYRSRLQCLKDGFALVEKLIVQTSEWEDERGFDSAPPVLPNEESQETVNDDPGEGQEQGNIIHLEEDPFARFAQALSKIKVKPKEEASVQDFSLDQPNISSDEEPVHDLYEDLFGPHSIQTKENETSFADLIHRHDELRSEPNALDKDLSQISFDDTSSSHSTEQEDSFSDFEKFLERNKQKQHGAHKKKHP</sequence>
<dbReference type="EMBL" id="LDJR01000028">
    <property type="protein sequence ID" value="OAK74025.1"/>
    <property type="molecule type" value="Genomic_DNA"/>
</dbReference>
<dbReference type="Proteomes" id="UP000077881">
    <property type="component" value="Unassembled WGS sequence"/>
</dbReference>
<feature type="compositionally biased region" description="Basic residues" evidence="1">
    <location>
        <begin position="366"/>
        <end position="377"/>
    </location>
</feature>
<gene>
    <name evidence="3" type="ORF">ABB05_06340</name>
</gene>
<dbReference type="OrthoDB" id="7596142at2"/>
<feature type="region of interest" description="Disordered" evidence="1">
    <location>
        <begin position="212"/>
        <end position="243"/>
    </location>
</feature>
<feature type="compositionally biased region" description="Acidic residues" evidence="1">
    <location>
        <begin position="228"/>
        <end position="239"/>
    </location>
</feature>
<keyword evidence="2" id="KW-0812">Transmembrane</keyword>
<evidence type="ECO:0000313" key="3">
    <source>
        <dbReference type="EMBL" id="OAK74025.1"/>
    </source>
</evidence>
<feature type="transmembrane region" description="Helical" evidence="2">
    <location>
        <begin position="33"/>
        <end position="52"/>
    </location>
</feature>
<evidence type="ECO:0000256" key="2">
    <source>
        <dbReference type="SAM" id="Phobius"/>
    </source>
</evidence>
<feature type="compositionally biased region" description="Basic and acidic residues" evidence="1">
    <location>
        <begin position="356"/>
        <end position="365"/>
    </location>
</feature>
<proteinExistence type="predicted"/>
<comment type="caution">
    <text evidence="3">The sequence shown here is derived from an EMBL/GenBank/DDBJ whole genome shotgun (WGS) entry which is preliminary data.</text>
</comment>
<feature type="compositionally biased region" description="Basic and acidic residues" evidence="1">
    <location>
        <begin position="324"/>
        <end position="334"/>
    </location>
</feature>
<feature type="transmembrane region" description="Helical" evidence="2">
    <location>
        <begin position="7"/>
        <end position="27"/>
    </location>
</feature>
<feature type="region of interest" description="Disordered" evidence="1">
    <location>
        <begin position="324"/>
        <end position="377"/>
    </location>
</feature>
<organism evidence="3 4">
    <name type="scientific">Lederbergia galactosidilytica</name>
    <dbReference type="NCBI Taxonomy" id="217031"/>
    <lineage>
        <taxon>Bacteria</taxon>
        <taxon>Bacillati</taxon>
        <taxon>Bacillota</taxon>
        <taxon>Bacilli</taxon>
        <taxon>Bacillales</taxon>
        <taxon>Bacillaceae</taxon>
        <taxon>Lederbergia</taxon>
    </lineage>
</organism>
<accession>A0A178A1F7</accession>
<name>A0A178A1F7_9BACI</name>
<evidence type="ECO:0000256" key="1">
    <source>
        <dbReference type="SAM" id="MobiDB-lite"/>
    </source>
</evidence>
<keyword evidence="2" id="KW-0472">Membrane</keyword>
<protein>
    <submittedName>
        <fullName evidence="3">Uncharacterized protein</fullName>
    </submittedName>
</protein>
<keyword evidence="2" id="KW-1133">Transmembrane helix</keyword>
<reference evidence="3 4" key="1">
    <citation type="submission" date="2015-05" db="EMBL/GenBank/DDBJ databases">
        <title>Comparison of genome.</title>
        <authorList>
            <person name="Zheng Z."/>
            <person name="Sun M."/>
        </authorList>
    </citation>
    <scope>NUCLEOTIDE SEQUENCE [LARGE SCALE GENOMIC DNA]</scope>
    <source>
        <strain evidence="3 4">G25-74</strain>
    </source>
</reference>
<keyword evidence="4" id="KW-1185">Reference proteome</keyword>